<evidence type="ECO:0000313" key="2">
    <source>
        <dbReference type="Proteomes" id="UP000309566"/>
    </source>
</evidence>
<organism evidence="1 2">
    <name type="scientific">Bacteroides caecimuris</name>
    <dbReference type="NCBI Taxonomy" id="1796613"/>
    <lineage>
        <taxon>Bacteria</taxon>
        <taxon>Pseudomonadati</taxon>
        <taxon>Bacteroidota</taxon>
        <taxon>Bacteroidia</taxon>
        <taxon>Bacteroidales</taxon>
        <taxon>Bacteroidaceae</taxon>
        <taxon>Bacteroides</taxon>
    </lineage>
</organism>
<dbReference type="Proteomes" id="UP000309566">
    <property type="component" value="Unassembled WGS sequence"/>
</dbReference>
<evidence type="ECO:0008006" key="3">
    <source>
        <dbReference type="Google" id="ProtNLM"/>
    </source>
</evidence>
<accession>A0A4S2DFD2</accession>
<comment type="caution">
    <text evidence="1">The sequence shown here is derived from an EMBL/GenBank/DDBJ whole genome shotgun (WGS) entry which is preliminary data.</text>
</comment>
<dbReference type="AlphaFoldDB" id="A0A4S2DFD2"/>
<name>A0A4S2DFD2_9BACE</name>
<dbReference type="RefSeq" id="WP_120466601.1">
    <property type="nucleotide sequence ID" value="NZ_SRYX01000004.1"/>
</dbReference>
<evidence type="ECO:0000313" key="1">
    <source>
        <dbReference type="EMBL" id="TGY40708.1"/>
    </source>
</evidence>
<proteinExistence type="predicted"/>
<dbReference type="EMBL" id="SRYX01000004">
    <property type="protein sequence ID" value="TGY40708.1"/>
    <property type="molecule type" value="Genomic_DNA"/>
</dbReference>
<reference evidence="1 2" key="1">
    <citation type="submission" date="2019-04" db="EMBL/GenBank/DDBJ databases">
        <title>Microbes associate with the intestines of laboratory mice.</title>
        <authorList>
            <person name="Navarre W."/>
            <person name="Wong E."/>
            <person name="Huang K."/>
            <person name="Tropini C."/>
            <person name="Ng K."/>
            <person name="Yu B."/>
        </authorList>
    </citation>
    <scope>NUCLEOTIDE SEQUENCE [LARGE SCALE GENOMIC DNA]</scope>
    <source>
        <strain evidence="1 2">NM63_1-25</strain>
    </source>
</reference>
<protein>
    <recommendedName>
        <fullName evidence="3">Peptidase C39-like domain-containing protein</fullName>
    </recommendedName>
</protein>
<sequence length="75" mass="8330">MDKDGTTYKDAFTIDKGYIIMTAVASEMENSAHNVAIIGYHTNGNLIYMDSEYGHWREAPVSSFGLYAYVISGVK</sequence>
<gene>
    <name evidence="1" type="ORF">E5353_02025</name>
</gene>